<dbReference type="Pfam" id="PF07690">
    <property type="entry name" value="MFS_1"/>
    <property type="match status" value="1"/>
</dbReference>
<evidence type="ECO:0000256" key="6">
    <source>
        <dbReference type="ARBA" id="ARBA00023136"/>
    </source>
</evidence>
<dbReference type="InterPro" id="IPR011701">
    <property type="entry name" value="MFS"/>
</dbReference>
<reference evidence="9 10" key="1">
    <citation type="submission" date="2020-08" db="EMBL/GenBank/DDBJ databases">
        <title>Sequencing the genomes of 1000 actinobacteria strains.</title>
        <authorList>
            <person name="Klenk H.-P."/>
        </authorList>
    </citation>
    <scope>NUCLEOTIDE SEQUENCE [LARGE SCALE GENOMIC DNA]</scope>
    <source>
        <strain evidence="9 10">DSM 20146</strain>
    </source>
</reference>
<dbReference type="InterPro" id="IPR004638">
    <property type="entry name" value="EmrB-like"/>
</dbReference>
<dbReference type="RefSeq" id="WP_246396862.1">
    <property type="nucleotide sequence ID" value="NZ_JACHVP010000001.1"/>
</dbReference>
<feature type="transmembrane region" description="Helical" evidence="7">
    <location>
        <begin position="412"/>
        <end position="432"/>
    </location>
</feature>
<feature type="transmembrane region" description="Helical" evidence="7">
    <location>
        <begin position="238"/>
        <end position="255"/>
    </location>
</feature>
<dbReference type="InterPro" id="IPR020846">
    <property type="entry name" value="MFS_dom"/>
</dbReference>
<feature type="transmembrane region" description="Helical" evidence="7">
    <location>
        <begin position="60"/>
        <end position="80"/>
    </location>
</feature>
<evidence type="ECO:0000256" key="7">
    <source>
        <dbReference type="SAM" id="Phobius"/>
    </source>
</evidence>
<evidence type="ECO:0000256" key="4">
    <source>
        <dbReference type="ARBA" id="ARBA00022692"/>
    </source>
</evidence>
<keyword evidence="10" id="KW-1185">Reference proteome</keyword>
<dbReference type="GO" id="GO:0005886">
    <property type="term" value="C:plasma membrane"/>
    <property type="evidence" value="ECO:0007669"/>
    <property type="project" value="UniProtKB-SubCell"/>
</dbReference>
<feature type="transmembrane region" description="Helical" evidence="7">
    <location>
        <begin position="145"/>
        <end position="164"/>
    </location>
</feature>
<dbReference type="InterPro" id="IPR036259">
    <property type="entry name" value="MFS_trans_sf"/>
</dbReference>
<evidence type="ECO:0000256" key="2">
    <source>
        <dbReference type="ARBA" id="ARBA00022448"/>
    </source>
</evidence>
<keyword evidence="3" id="KW-1003">Cell membrane</keyword>
<feature type="transmembrane region" description="Helical" evidence="7">
    <location>
        <begin position="87"/>
        <end position="106"/>
    </location>
</feature>
<comment type="caution">
    <text evidence="9">The sequence shown here is derived from an EMBL/GenBank/DDBJ whole genome shotgun (WGS) entry which is preliminary data.</text>
</comment>
<feature type="transmembrane region" description="Helical" evidence="7">
    <location>
        <begin position="444"/>
        <end position="462"/>
    </location>
</feature>
<feature type="transmembrane region" description="Helical" evidence="7">
    <location>
        <begin position="276"/>
        <end position="298"/>
    </location>
</feature>
<gene>
    <name evidence="9" type="ORF">FHX33_000572</name>
</gene>
<dbReference type="PANTHER" id="PTHR42718">
    <property type="entry name" value="MAJOR FACILITATOR SUPERFAMILY MULTIDRUG TRANSPORTER MFSC"/>
    <property type="match status" value="1"/>
</dbReference>
<comment type="subcellular location">
    <subcellularLocation>
        <location evidence="1">Cell membrane</location>
        <topology evidence="1">Multi-pass membrane protein</topology>
    </subcellularLocation>
</comment>
<keyword evidence="5 7" id="KW-1133">Transmembrane helix</keyword>
<protein>
    <submittedName>
        <fullName evidence="9">EmrB/QacA subfamily drug resistance transporter</fullName>
    </submittedName>
</protein>
<dbReference type="NCBIfam" id="TIGR00711">
    <property type="entry name" value="efflux_EmrB"/>
    <property type="match status" value="1"/>
</dbReference>
<dbReference type="Proteomes" id="UP000538196">
    <property type="component" value="Unassembled WGS sequence"/>
</dbReference>
<keyword evidence="2" id="KW-0813">Transport</keyword>
<dbReference type="PANTHER" id="PTHR42718:SF42">
    <property type="entry name" value="EXPORT PROTEIN"/>
    <property type="match status" value="1"/>
</dbReference>
<feature type="transmembrane region" description="Helical" evidence="7">
    <location>
        <begin position="310"/>
        <end position="330"/>
    </location>
</feature>
<dbReference type="Gene3D" id="1.20.1720.10">
    <property type="entry name" value="Multidrug resistance protein D"/>
    <property type="match status" value="1"/>
</dbReference>
<dbReference type="SUPFAM" id="SSF103473">
    <property type="entry name" value="MFS general substrate transporter"/>
    <property type="match status" value="1"/>
</dbReference>
<name>A0A7W4YIH2_LEIAQ</name>
<dbReference type="EMBL" id="JACHVP010000001">
    <property type="protein sequence ID" value="MBB2965840.1"/>
    <property type="molecule type" value="Genomic_DNA"/>
</dbReference>
<dbReference type="AlphaFoldDB" id="A0A7W4YIH2"/>
<sequence length="501" mass="51229">MTATDSAPARTIAGHRIPVWLAIVAASLPMFMATLDNLVVTSALPVIARDLSASIEELQWVVNAYTLSFATLMLMAVGLGDRFGRRSVFLGGIVVFTLSSAAAALATEPWMLITARAVQGAGAAALLPLSLTLLAGSVSARLRPAAIGIWGGISGLGVALGPLIGGAVVEGWNWQAIFWLNVPLGVIAVPLVLLALPNSFGARVRSDIVGLLLAAPGVFGLVYGIVRGNDAGWDSAEVLISLIGGGVLLVAFVLWESRTPAPLLPLRLFRDRSFTAANLVGMTFSFGIFGAVFILIQFLQVVQGHTPLEAGVMTMPWTLAPMIVAPLTGLVSSRTGTRLPIVVGLVLLTVSMGWIALTLSATVAYSEIWPPFLLAGIGMGLVFAPSSTAVLANMRPADHAKASGTNSTLREIGVALGVAVLTAVFTGAGGTLTPTGYVDAAIPAVWVGAAVLALAAVIALALPGRRLAARLAAAAADHEAEDTASGSAAAPVDAPTAIPIA</sequence>
<proteinExistence type="predicted"/>
<keyword evidence="6 7" id="KW-0472">Membrane</keyword>
<evidence type="ECO:0000313" key="9">
    <source>
        <dbReference type="EMBL" id="MBB2965840.1"/>
    </source>
</evidence>
<feature type="domain" description="Major facilitator superfamily (MFS) profile" evidence="8">
    <location>
        <begin position="22"/>
        <end position="467"/>
    </location>
</feature>
<feature type="transmembrane region" description="Helical" evidence="7">
    <location>
        <begin position="118"/>
        <end position="138"/>
    </location>
</feature>
<accession>A0A7W4YIH2</accession>
<feature type="transmembrane region" description="Helical" evidence="7">
    <location>
        <begin position="342"/>
        <end position="366"/>
    </location>
</feature>
<dbReference type="PROSITE" id="PS50850">
    <property type="entry name" value="MFS"/>
    <property type="match status" value="1"/>
</dbReference>
<evidence type="ECO:0000259" key="8">
    <source>
        <dbReference type="PROSITE" id="PS50850"/>
    </source>
</evidence>
<dbReference type="CDD" id="cd17321">
    <property type="entry name" value="MFS_MMR_MDR_like"/>
    <property type="match status" value="1"/>
</dbReference>
<dbReference type="Gene3D" id="1.20.1250.20">
    <property type="entry name" value="MFS general substrate transporter like domains"/>
    <property type="match status" value="1"/>
</dbReference>
<feature type="transmembrane region" description="Helical" evidence="7">
    <location>
        <begin position="176"/>
        <end position="196"/>
    </location>
</feature>
<dbReference type="GO" id="GO:0022857">
    <property type="term" value="F:transmembrane transporter activity"/>
    <property type="evidence" value="ECO:0007669"/>
    <property type="project" value="InterPro"/>
</dbReference>
<keyword evidence="4 7" id="KW-0812">Transmembrane</keyword>
<dbReference type="PRINTS" id="PR01036">
    <property type="entry name" value="TCRTETB"/>
</dbReference>
<organism evidence="9 10">
    <name type="scientific">Leifsonia aquatica</name>
    <name type="common">Corynebacterium aquaticum</name>
    <dbReference type="NCBI Taxonomy" id="144185"/>
    <lineage>
        <taxon>Bacteria</taxon>
        <taxon>Bacillati</taxon>
        <taxon>Actinomycetota</taxon>
        <taxon>Actinomycetes</taxon>
        <taxon>Micrococcales</taxon>
        <taxon>Microbacteriaceae</taxon>
        <taxon>Leifsonia</taxon>
    </lineage>
</organism>
<feature type="transmembrane region" description="Helical" evidence="7">
    <location>
        <begin position="372"/>
        <end position="392"/>
    </location>
</feature>
<evidence type="ECO:0000256" key="5">
    <source>
        <dbReference type="ARBA" id="ARBA00022989"/>
    </source>
</evidence>
<evidence type="ECO:0000313" key="10">
    <source>
        <dbReference type="Proteomes" id="UP000538196"/>
    </source>
</evidence>
<evidence type="ECO:0000256" key="3">
    <source>
        <dbReference type="ARBA" id="ARBA00022475"/>
    </source>
</evidence>
<evidence type="ECO:0000256" key="1">
    <source>
        <dbReference type="ARBA" id="ARBA00004651"/>
    </source>
</evidence>
<feature type="transmembrane region" description="Helical" evidence="7">
    <location>
        <begin position="19"/>
        <end position="40"/>
    </location>
</feature>
<feature type="transmembrane region" description="Helical" evidence="7">
    <location>
        <begin position="208"/>
        <end position="226"/>
    </location>
</feature>